<dbReference type="EMBL" id="LKPO01000026">
    <property type="protein sequence ID" value="OLF87717.1"/>
    <property type="molecule type" value="Genomic_DNA"/>
</dbReference>
<dbReference type="Proteomes" id="UP001216709">
    <property type="component" value="Unassembled WGS sequence"/>
</dbReference>
<evidence type="ECO:0000256" key="1">
    <source>
        <dbReference type="SAM" id="MobiDB-lite"/>
    </source>
</evidence>
<dbReference type="InterPro" id="IPR038610">
    <property type="entry name" value="FliK-like_C_sf"/>
</dbReference>
<evidence type="ECO:0000259" key="2">
    <source>
        <dbReference type="Pfam" id="PF02120"/>
    </source>
</evidence>
<sequence>MRLFDAISFDAKPAADTATAKTSRTPLGGLFQNVLQKENSSLSPFQKGEEPSQDTSLEGLLHELKQWLLNNEGGSFNEDWLNSLQHVEELNPSPDELALAEQLLQQIKELLENAALPGQSGKTADAIEALPADESGTEEPKLPDLQILGQIQQLLAVIVNENQPALKTSQIAEILKQAPEFLAALQTKAGTEGLIDELKRQFFTKDPGESQLLSMSNAELKSLKSVMEQMMNANAEPDQKEWKMAESELKAMLMSKKTDVSLSEKPLSFVLNGREIQTEGKQGQKEQPIQSSVLANHRTGAVLIQGLQTSAAEESSAQPKSFSEQILSSWKQMKYTPFGRSTGSFTIRLNPENLGFITIKLVKQHGMFSSKIIASTQSAKELLEHNLAHLKQALPNMSVQIDRFGVPLQNGDQTFGQLADEQKNQQQPKQDQQKEQENEGFQEFLDDLIETRSQDSEEEI</sequence>
<reference evidence="3" key="2">
    <citation type="submission" date="2022-12" db="EMBL/GenBank/DDBJ databases">
        <title>Draft Genome Sequences of Bacillus licheniformis and Bacillus paralicheniformis strains isolated from Irish skim milk powders.</title>
        <authorList>
            <person name="Lourenco A."/>
            <person name="Li F."/>
            <person name="Geraldine D."/>
            <person name="Tobin J.T."/>
            <person name="Butler F."/>
            <person name="Jordan K."/>
            <person name="Obrien T."/>
        </authorList>
    </citation>
    <scope>NUCLEOTIDE SEQUENCE</scope>
    <source>
        <strain evidence="3">3370</strain>
    </source>
</reference>
<keyword evidence="4" id="KW-0282">Flagellum</keyword>
<evidence type="ECO:0000313" key="5">
    <source>
        <dbReference type="Proteomes" id="UP000185604"/>
    </source>
</evidence>
<dbReference type="Proteomes" id="UP000185604">
    <property type="component" value="Unassembled WGS sequence"/>
</dbReference>
<feature type="compositionally biased region" description="Basic and acidic residues" evidence="1">
    <location>
        <begin position="449"/>
        <end position="460"/>
    </location>
</feature>
<keyword evidence="4" id="KW-0969">Cilium</keyword>
<accession>A0A6N2FX30</accession>
<proteinExistence type="predicted"/>
<comment type="caution">
    <text evidence="4">The sequence shown here is derived from an EMBL/GenBank/DDBJ whole genome shotgun (WGS) entry which is preliminary data.</text>
</comment>
<feature type="region of interest" description="Disordered" evidence="1">
    <location>
        <begin position="410"/>
        <end position="460"/>
    </location>
</feature>
<dbReference type="RefSeq" id="WP_020451396.1">
    <property type="nucleotide sequence ID" value="NZ_AP025340.1"/>
</dbReference>
<feature type="domain" description="Flagellar hook-length control protein-like C-terminal" evidence="2">
    <location>
        <begin position="338"/>
        <end position="413"/>
    </location>
</feature>
<dbReference type="Pfam" id="PF02120">
    <property type="entry name" value="Flg_hook"/>
    <property type="match status" value="1"/>
</dbReference>
<dbReference type="CDD" id="cd17470">
    <property type="entry name" value="T3SS_Flik_C"/>
    <property type="match status" value="1"/>
</dbReference>
<evidence type="ECO:0000313" key="4">
    <source>
        <dbReference type="EMBL" id="OLF87717.1"/>
    </source>
</evidence>
<gene>
    <name evidence="4" type="ORF">B4121_4169</name>
    <name evidence="3" type="ORF">PVN32_01945</name>
</gene>
<dbReference type="EMBL" id="JARAFO010000002">
    <property type="protein sequence ID" value="MDE1450931.1"/>
    <property type="molecule type" value="Genomic_DNA"/>
</dbReference>
<name>A0A6N2FX30_9BACI</name>
<dbReference type="AlphaFoldDB" id="A0A6N2FX30"/>
<dbReference type="Gene3D" id="3.30.750.140">
    <property type="match status" value="1"/>
</dbReference>
<reference evidence="4 5" key="1">
    <citation type="journal article" date="2016" name="Front. Microbiol.">
        <title>High-Level Heat Resistance of Spores of Bacillus amyloliquefaciens and Bacillus licheniformis Results from the Presence of a spoVA Operon in a Tn1546 Transposon.</title>
        <authorList>
            <person name="Berendsen E.M."/>
            <person name="Koning R.A."/>
            <person name="Boekhorst J."/>
            <person name="de Jong A."/>
            <person name="Kuipers O.P."/>
            <person name="Wells-Bennik M.H."/>
        </authorList>
    </citation>
    <scope>NUCLEOTIDE SEQUENCE [LARGE SCALE GENOMIC DNA]</scope>
    <source>
        <strain evidence="4 5">B4121</strain>
    </source>
</reference>
<organism evidence="4 5">
    <name type="scientific">Bacillus paralicheniformis</name>
    <dbReference type="NCBI Taxonomy" id="1648923"/>
    <lineage>
        <taxon>Bacteria</taxon>
        <taxon>Bacillati</taxon>
        <taxon>Bacillota</taxon>
        <taxon>Bacilli</taxon>
        <taxon>Bacillales</taxon>
        <taxon>Bacillaceae</taxon>
        <taxon>Bacillus</taxon>
    </lineage>
</organism>
<feature type="compositionally biased region" description="Acidic residues" evidence="1">
    <location>
        <begin position="438"/>
        <end position="448"/>
    </location>
</feature>
<protein>
    <submittedName>
        <fullName evidence="4">Flagellar hook-length control protein FliK</fullName>
    </submittedName>
</protein>
<keyword evidence="4" id="KW-0966">Cell projection</keyword>
<evidence type="ECO:0000313" key="3">
    <source>
        <dbReference type="EMBL" id="MDE1450931.1"/>
    </source>
</evidence>
<dbReference type="InterPro" id="IPR021136">
    <property type="entry name" value="Flagellar_hook_control-like_C"/>
</dbReference>